<evidence type="ECO:0000256" key="13">
    <source>
        <dbReference type="SAM" id="Phobius"/>
    </source>
</evidence>
<comment type="function">
    <text evidence="1">Multidrug efflux pump.</text>
</comment>
<keyword evidence="15" id="KW-1185">Reference proteome</keyword>
<dbReference type="AlphaFoldDB" id="A0A3N1XRS9"/>
<feature type="transmembrane region" description="Helical" evidence="13">
    <location>
        <begin position="257"/>
        <end position="276"/>
    </location>
</feature>
<evidence type="ECO:0000256" key="12">
    <source>
        <dbReference type="ARBA" id="ARBA00031636"/>
    </source>
</evidence>
<name>A0A3N1XRS9_9FIRM</name>
<evidence type="ECO:0000256" key="1">
    <source>
        <dbReference type="ARBA" id="ARBA00003408"/>
    </source>
</evidence>
<keyword evidence="5" id="KW-0813">Transport</keyword>
<feature type="transmembrane region" description="Helical" evidence="13">
    <location>
        <begin position="193"/>
        <end position="214"/>
    </location>
</feature>
<dbReference type="PANTHER" id="PTHR43298">
    <property type="entry name" value="MULTIDRUG RESISTANCE PROTEIN NORM-RELATED"/>
    <property type="match status" value="1"/>
</dbReference>
<evidence type="ECO:0000256" key="5">
    <source>
        <dbReference type="ARBA" id="ARBA00022448"/>
    </source>
</evidence>
<dbReference type="InterPro" id="IPR050222">
    <property type="entry name" value="MATE_MdtK"/>
</dbReference>
<gene>
    <name evidence="14" type="ORF">EDD66_103310</name>
</gene>
<reference evidence="14 15" key="1">
    <citation type="submission" date="2018-11" db="EMBL/GenBank/DDBJ databases">
        <title>Genomic Encyclopedia of Type Strains, Phase IV (KMG-IV): sequencing the most valuable type-strain genomes for metagenomic binning, comparative biology and taxonomic classification.</title>
        <authorList>
            <person name="Goeker M."/>
        </authorList>
    </citation>
    <scope>NUCLEOTIDE SEQUENCE [LARGE SCALE GENOMIC DNA]</scope>
    <source>
        <strain evidence="14 15">DSM 26537</strain>
    </source>
</reference>
<evidence type="ECO:0000313" key="15">
    <source>
        <dbReference type="Proteomes" id="UP000273083"/>
    </source>
</evidence>
<keyword evidence="11 13" id="KW-0472">Membrane</keyword>
<evidence type="ECO:0000256" key="7">
    <source>
        <dbReference type="ARBA" id="ARBA00022475"/>
    </source>
</evidence>
<dbReference type="Pfam" id="PF01554">
    <property type="entry name" value="MatE"/>
    <property type="match status" value="2"/>
</dbReference>
<dbReference type="PANTHER" id="PTHR43298:SF2">
    <property type="entry name" value="FMN_FAD EXPORTER YEEO-RELATED"/>
    <property type="match status" value="1"/>
</dbReference>
<protein>
    <recommendedName>
        <fullName evidence="4">Probable multidrug resistance protein NorM</fullName>
    </recommendedName>
    <alternativeName>
        <fullName evidence="12">Multidrug-efflux transporter</fullName>
    </alternativeName>
</protein>
<evidence type="ECO:0000256" key="10">
    <source>
        <dbReference type="ARBA" id="ARBA00023065"/>
    </source>
</evidence>
<comment type="subcellular location">
    <subcellularLocation>
        <location evidence="2">Cell membrane</location>
        <topology evidence="2">Multi-pass membrane protein</topology>
    </subcellularLocation>
</comment>
<dbReference type="PIRSF" id="PIRSF006603">
    <property type="entry name" value="DinF"/>
    <property type="match status" value="1"/>
</dbReference>
<dbReference type="EMBL" id="RJVG01000003">
    <property type="protein sequence ID" value="ROR29373.1"/>
    <property type="molecule type" value="Genomic_DNA"/>
</dbReference>
<accession>A0A3N1XRS9</accession>
<sequence>MSLQNDLTTGNIRTQILKFAFPLIISNFFQALYNAVDMFFVGRYTGTIGLSAVSVCGPIMNIMIMTISGLSIGVAIVIAKYVGNKHIEDVKKSANSAIALYLVLSLIVSFFGYLFTPYILKLVNTPVQAFSAATDYLHVIFIGIIFMFGYNLISAFQRGFGDSKSSMYFVITAGLFNIILDYIFVALLNKGAFGAALATVMSQAISLIMGIVYFRMKKHVITFHPKEIRIYKNHLIRLLTAGLPAAGQQLLLNVSLLTLSGIANSFGLVYSAVYGIGIKIDSFAVLPSDAINMSLVSFVSQNIGGGKPDRATKALKEAIKLGICISVVIAAIILLFSYQIVSIFNSDHEVIGATIDYLKIAAISYIIYAVIHPFIGFIRGSGNAIQTLINVVFSQYLIRIPVAIICTNFFGFSGVPMAVIAGPTFSLLMYGYFIISGRWKKSHDYQEMIIYNDNNKAGNSNEIDLK</sequence>
<proteinExistence type="inferred from homology"/>
<feature type="transmembrane region" description="Helical" evidence="13">
    <location>
        <begin position="168"/>
        <end position="187"/>
    </location>
</feature>
<dbReference type="Proteomes" id="UP000273083">
    <property type="component" value="Unassembled WGS sequence"/>
</dbReference>
<evidence type="ECO:0000256" key="6">
    <source>
        <dbReference type="ARBA" id="ARBA00022449"/>
    </source>
</evidence>
<keyword evidence="8 13" id="KW-0812">Transmembrane</keyword>
<evidence type="ECO:0000256" key="9">
    <source>
        <dbReference type="ARBA" id="ARBA00022989"/>
    </source>
</evidence>
<evidence type="ECO:0000256" key="3">
    <source>
        <dbReference type="ARBA" id="ARBA00010199"/>
    </source>
</evidence>
<evidence type="ECO:0000256" key="11">
    <source>
        <dbReference type="ARBA" id="ARBA00023136"/>
    </source>
</evidence>
<feature type="transmembrane region" description="Helical" evidence="13">
    <location>
        <begin position="417"/>
        <end position="435"/>
    </location>
</feature>
<comment type="similarity">
    <text evidence="3">Belongs to the multi antimicrobial extrusion (MATE) (TC 2.A.66.1) family.</text>
</comment>
<dbReference type="NCBIfam" id="TIGR00797">
    <property type="entry name" value="matE"/>
    <property type="match status" value="1"/>
</dbReference>
<dbReference type="GO" id="GO:0015297">
    <property type="term" value="F:antiporter activity"/>
    <property type="evidence" value="ECO:0007669"/>
    <property type="project" value="UniProtKB-KW"/>
</dbReference>
<dbReference type="InterPro" id="IPR048279">
    <property type="entry name" value="MdtK-like"/>
</dbReference>
<evidence type="ECO:0000313" key="14">
    <source>
        <dbReference type="EMBL" id="ROR29373.1"/>
    </source>
</evidence>
<dbReference type="InterPro" id="IPR002528">
    <property type="entry name" value="MATE_fam"/>
</dbReference>
<feature type="transmembrane region" description="Helical" evidence="13">
    <location>
        <begin position="360"/>
        <end position="378"/>
    </location>
</feature>
<feature type="transmembrane region" description="Helical" evidence="13">
    <location>
        <begin position="318"/>
        <end position="340"/>
    </location>
</feature>
<feature type="transmembrane region" description="Helical" evidence="13">
    <location>
        <begin position="136"/>
        <end position="156"/>
    </location>
</feature>
<feature type="transmembrane region" description="Helical" evidence="13">
    <location>
        <begin position="235"/>
        <end position="251"/>
    </location>
</feature>
<evidence type="ECO:0000256" key="8">
    <source>
        <dbReference type="ARBA" id="ARBA00022692"/>
    </source>
</evidence>
<evidence type="ECO:0000256" key="4">
    <source>
        <dbReference type="ARBA" id="ARBA00020268"/>
    </source>
</evidence>
<keyword evidence="10" id="KW-0406">Ion transport</keyword>
<dbReference type="GO" id="GO:0005886">
    <property type="term" value="C:plasma membrane"/>
    <property type="evidence" value="ECO:0007669"/>
    <property type="project" value="UniProtKB-SubCell"/>
</dbReference>
<organism evidence="14 15">
    <name type="scientific">Mobilisporobacter senegalensis</name>
    <dbReference type="NCBI Taxonomy" id="1329262"/>
    <lineage>
        <taxon>Bacteria</taxon>
        <taxon>Bacillati</taxon>
        <taxon>Bacillota</taxon>
        <taxon>Clostridia</taxon>
        <taxon>Lachnospirales</taxon>
        <taxon>Lachnospiraceae</taxon>
        <taxon>Mobilisporobacter</taxon>
    </lineage>
</organism>
<feature type="transmembrane region" description="Helical" evidence="13">
    <location>
        <begin position="390"/>
        <end position="411"/>
    </location>
</feature>
<feature type="transmembrane region" description="Helical" evidence="13">
    <location>
        <begin position="20"/>
        <end position="42"/>
    </location>
</feature>
<feature type="transmembrane region" description="Helical" evidence="13">
    <location>
        <begin position="62"/>
        <end position="82"/>
    </location>
</feature>
<comment type="caution">
    <text evidence="14">The sequence shown here is derived from an EMBL/GenBank/DDBJ whole genome shotgun (WGS) entry which is preliminary data.</text>
</comment>
<dbReference type="RefSeq" id="WP_170164272.1">
    <property type="nucleotide sequence ID" value="NZ_RJVG01000003.1"/>
</dbReference>
<feature type="transmembrane region" description="Helical" evidence="13">
    <location>
        <begin position="94"/>
        <end position="116"/>
    </location>
</feature>
<keyword evidence="6" id="KW-0050">Antiport</keyword>
<keyword evidence="9 13" id="KW-1133">Transmembrane helix</keyword>
<dbReference type="CDD" id="cd13138">
    <property type="entry name" value="MATE_yoeA_like"/>
    <property type="match status" value="1"/>
</dbReference>
<dbReference type="GO" id="GO:0042910">
    <property type="term" value="F:xenobiotic transmembrane transporter activity"/>
    <property type="evidence" value="ECO:0007669"/>
    <property type="project" value="InterPro"/>
</dbReference>
<dbReference type="GO" id="GO:0006811">
    <property type="term" value="P:monoatomic ion transport"/>
    <property type="evidence" value="ECO:0007669"/>
    <property type="project" value="UniProtKB-KW"/>
</dbReference>
<evidence type="ECO:0000256" key="2">
    <source>
        <dbReference type="ARBA" id="ARBA00004651"/>
    </source>
</evidence>
<keyword evidence="7" id="KW-1003">Cell membrane</keyword>